<evidence type="ECO:0000256" key="2">
    <source>
        <dbReference type="ARBA" id="ARBA00011900"/>
    </source>
</evidence>
<dbReference type="STRING" id="512564.MCRO_0753"/>
<dbReference type="GO" id="GO:0009307">
    <property type="term" value="P:DNA restriction-modification system"/>
    <property type="evidence" value="ECO:0007669"/>
    <property type="project" value="InterPro"/>
</dbReference>
<reference evidence="8 9" key="3">
    <citation type="journal article" date="2011" name="J. Bacteriol.">
        <title>Genome sequences of Mycoplasma alligatoris A21JP2T and Mycoplasma crocodyli MP145T.</title>
        <authorList>
            <person name="Brown D.R."/>
            <person name="Farmerie W.G."/>
            <person name="May M."/>
            <person name="Benders G.A."/>
            <person name="Durkin A.S."/>
            <person name="Hlavinka K."/>
            <person name="Hostetler J."/>
            <person name="Jackson J."/>
            <person name="Johnson J."/>
            <person name="Miller R.H."/>
            <person name="Paralanov V."/>
            <person name="Radune D."/>
            <person name="Szczypinski B."/>
            <person name="Glass J.I."/>
        </authorList>
    </citation>
    <scope>NUCLEOTIDE SEQUENCE [LARGE SCALE GENOMIC DNA]</scope>
    <source>
        <strain evidence="9">ATCC 51981 / MP145</strain>
    </source>
</reference>
<dbReference type="Proteomes" id="UP000001845">
    <property type="component" value="Chromosome"/>
</dbReference>
<dbReference type="SUPFAM" id="SSF53335">
    <property type="entry name" value="S-adenosyl-L-methionine-dependent methyltransferases"/>
    <property type="match status" value="1"/>
</dbReference>
<name>D5E6F8_MYCCM</name>
<evidence type="ECO:0000256" key="3">
    <source>
        <dbReference type="ARBA" id="ARBA00022603"/>
    </source>
</evidence>
<evidence type="ECO:0000256" key="6">
    <source>
        <dbReference type="ARBA" id="ARBA00047942"/>
    </source>
</evidence>
<evidence type="ECO:0000313" key="9">
    <source>
        <dbReference type="Proteomes" id="UP000001845"/>
    </source>
</evidence>
<feature type="binding site" evidence="7">
    <location>
        <position position="186"/>
    </location>
    <ligand>
        <name>S-adenosyl-L-methionine</name>
        <dbReference type="ChEBI" id="CHEBI:59789"/>
    </ligand>
</feature>
<protein>
    <recommendedName>
        <fullName evidence="2">site-specific DNA-methyltransferase (adenine-specific)</fullName>
        <ecNumber evidence="2">2.1.1.72</ecNumber>
    </recommendedName>
</protein>
<dbReference type="GO" id="GO:0006298">
    <property type="term" value="P:mismatch repair"/>
    <property type="evidence" value="ECO:0007669"/>
    <property type="project" value="TreeGrafter"/>
</dbReference>
<feature type="binding site" evidence="7">
    <location>
        <position position="14"/>
    </location>
    <ligand>
        <name>S-adenosyl-L-methionine</name>
        <dbReference type="ChEBI" id="CHEBI:59789"/>
    </ligand>
</feature>
<dbReference type="Pfam" id="PF02086">
    <property type="entry name" value="MethyltransfD12"/>
    <property type="match status" value="1"/>
</dbReference>
<dbReference type="KEGG" id="mcd:MCRO_0753"/>
<dbReference type="eggNOG" id="COG0338">
    <property type="taxonomic scope" value="Bacteria"/>
</dbReference>
<reference key="2">
    <citation type="submission" date="2010-03" db="EMBL/GenBank/DDBJ databases">
        <authorList>
            <person name="Ma Z."/>
            <person name="Wang X."/>
            <person name="Liu H."/>
        </authorList>
    </citation>
    <scope>NUCLEOTIDE SEQUENCE</scope>
    <source>
        <strain>MP145</strain>
    </source>
</reference>
<keyword evidence="5" id="KW-0949">S-adenosyl-L-methionine</keyword>
<feature type="binding site" evidence="7">
    <location>
        <position position="55"/>
    </location>
    <ligand>
        <name>S-adenosyl-L-methionine</name>
        <dbReference type="ChEBI" id="CHEBI:59789"/>
    </ligand>
</feature>
<dbReference type="Gene3D" id="3.40.50.150">
    <property type="entry name" value="Vaccinia Virus protein VP39"/>
    <property type="match status" value="1"/>
</dbReference>
<dbReference type="GO" id="GO:1904047">
    <property type="term" value="F:S-adenosyl-L-methionine binding"/>
    <property type="evidence" value="ECO:0007669"/>
    <property type="project" value="TreeGrafter"/>
</dbReference>
<dbReference type="GO" id="GO:0043565">
    <property type="term" value="F:sequence-specific DNA binding"/>
    <property type="evidence" value="ECO:0007669"/>
    <property type="project" value="TreeGrafter"/>
</dbReference>
<dbReference type="InterPro" id="IPR029063">
    <property type="entry name" value="SAM-dependent_MTases_sf"/>
</dbReference>
<dbReference type="InterPro" id="IPR012263">
    <property type="entry name" value="M_m6A_EcoRV"/>
</dbReference>
<evidence type="ECO:0000256" key="4">
    <source>
        <dbReference type="ARBA" id="ARBA00022679"/>
    </source>
</evidence>
<evidence type="ECO:0000256" key="5">
    <source>
        <dbReference type="ARBA" id="ARBA00022691"/>
    </source>
</evidence>
<dbReference type="NCBIfam" id="TIGR00571">
    <property type="entry name" value="dam"/>
    <property type="match status" value="1"/>
</dbReference>
<dbReference type="GO" id="GO:0009007">
    <property type="term" value="F:site-specific DNA-methyltransferase (adenine-specific) activity"/>
    <property type="evidence" value="ECO:0007669"/>
    <property type="project" value="UniProtKB-EC"/>
</dbReference>
<evidence type="ECO:0000313" key="8">
    <source>
        <dbReference type="EMBL" id="ADE19829.1"/>
    </source>
</evidence>
<dbReference type="HOGENOM" id="CLU_063430_0_0_14"/>
<sequence>MERLTPFVKWVGGKRQLLNVISNSLPKFYNDYYEPFVGGGALLLFLKPKKAFINDINNVLINTYKIIKNNPDELINLLSKFDSSNIDKEKYNNLRNKFNKKIINQEFDVEQSALFIFLNKKCFNGLYRVNSKGLFNVPFNNKQRGSSFSKENILAISKYLKNVEILSVDFEKSVNNAKKGDFIFLDSPYVPLTETSFHEYSKEGFTLNDHIRLANLFKELDKRGCYVMLTNHNTELINFLYKDFNIKTVSVKRMINSDAKNRVGEEVIITNYEYQ</sequence>
<keyword evidence="3 8" id="KW-0489">Methyltransferase</keyword>
<dbReference type="EMBL" id="CP001991">
    <property type="protein sequence ID" value="ADE19829.1"/>
    <property type="molecule type" value="Genomic_DNA"/>
</dbReference>
<dbReference type="REBASE" id="25120">
    <property type="entry name" value="M.McrMPORF753P"/>
</dbReference>
<keyword evidence="9" id="KW-1185">Reference proteome</keyword>
<evidence type="ECO:0000256" key="1">
    <source>
        <dbReference type="ARBA" id="ARBA00006594"/>
    </source>
</evidence>
<dbReference type="InterPro" id="IPR023095">
    <property type="entry name" value="Ade_MeTrfase_dom_2"/>
</dbReference>
<keyword evidence="4 8" id="KW-0808">Transferase</keyword>
<dbReference type="PANTHER" id="PTHR30481">
    <property type="entry name" value="DNA ADENINE METHYLASE"/>
    <property type="match status" value="1"/>
</dbReference>
<dbReference type="Gene3D" id="1.10.1020.10">
    <property type="entry name" value="Adenine-specific Methyltransferase, Domain 2"/>
    <property type="match status" value="1"/>
</dbReference>
<dbReference type="AlphaFoldDB" id="D5E6F8"/>
<dbReference type="OrthoDB" id="9805629at2"/>
<dbReference type="GO" id="GO:0032259">
    <property type="term" value="P:methylation"/>
    <property type="evidence" value="ECO:0007669"/>
    <property type="project" value="UniProtKB-KW"/>
</dbReference>
<dbReference type="PIRSF" id="PIRSF000398">
    <property type="entry name" value="M_m6A_EcoRV"/>
    <property type="match status" value="1"/>
</dbReference>
<accession>D5E6F8</accession>
<dbReference type="PANTHER" id="PTHR30481:SF3">
    <property type="entry name" value="DNA ADENINE METHYLASE"/>
    <property type="match status" value="1"/>
</dbReference>
<comment type="similarity">
    <text evidence="1">Belongs to the N(4)/N(6)-methyltransferase family.</text>
</comment>
<dbReference type="PRINTS" id="PR00505">
    <property type="entry name" value="D12N6MTFRASE"/>
</dbReference>
<evidence type="ECO:0000256" key="7">
    <source>
        <dbReference type="PIRSR" id="PIRSR000398-1"/>
    </source>
</evidence>
<organism evidence="8 9">
    <name type="scientific">Mycoplasma crocodyli (strain ATCC 51981 / MP145)</name>
    <dbReference type="NCBI Taxonomy" id="512564"/>
    <lineage>
        <taxon>Bacteria</taxon>
        <taxon>Bacillati</taxon>
        <taxon>Mycoplasmatota</taxon>
        <taxon>Mollicutes</taxon>
        <taxon>Mycoplasmataceae</taxon>
        <taxon>Mycoplasma</taxon>
    </lineage>
</organism>
<feature type="binding site" evidence="7">
    <location>
        <position position="10"/>
    </location>
    <ligand>
        <name>S-adenosyl-L-methionine</name>
        <dbReference type="ChEBI" id="CHEBI:59789"/>
    </ligand>
</feature>
<dbReference type="EC" id="2.1.1.72" evidence="2"/>
<proteinExistence type="inferred from homology"/>
<dbReference type="RefSeq" id="WP_013054605.1">
    <property type="nucleotide sequence ID" value="NC_014014.1"/>
</dbReference>
<comment type="catalytic activity">
    <reaction evidence="6">
        <text>a 2'-deoxyadenosine in DNA + S-adenosyl-L-methionine = an N(6)-methyl-2'-deoxyadenosine in DNA + S-adenosyl-L-homocysteine + H(+)</text>
        <dbReference type="Rhea" id="RHEA:15197"/>
        <dbReference type="Rhea" id="RHEA-COMP:12418"/>
        <dbReference type="Rhea" id="RHEA-COMP:12419"/>
        <dbReference type="ChEBI" id="CHEBI:15378"/>
        <dbReference type="ChEBI" id="CHEBI:57856"/>
        <dbReference type="ChEBI" id="CHEBI:59789"/>
        <dbReference type="ChEBI" id="CHEBI:90615"/>
        <dbReference type="ChEBI" id="CHEBI:90616"/>
        <dbReference type="EC" id="2.1.1.72"/>
    </reaction>
</comment>
<dbReference type="InterPro" id="IPR012327">
    <property type="entry name" value="MeTrfase_D12"/>
</dbReference>
<reference evidence="9" key="1">
    <citation type="submission" date="2010-03" db="EMBL/GenBank/DDBJ databases">
        <title>The complete genome of Mycoplasma crocodyli MP145.</title>
        <authorList>
            <person name="Glass J.I."/>
            <person name="Durkin A.S."/>
            <person name="Hostetler J."/>
            <person name="Jackson J."/>
            <person name="Johnson J."/>
            <person name="May M.A."/>
            <person name="Paralanov V."/>
            <person name="Radune D."/>
            <person name="Szczypinski B."/>
            <person name="Brown D.R."/>
        </authorList>
    </citation>
    <scope>NUCLEOTIDE SEQUENCE [LARGE SCALE GENOMIC DNA]</scope>
    <source>
        <strain evidence="9">ATCC 51981 / MP145</strain>
    </source>
</reference>
<gene>
    <name evidence="8" type="ordered locus">MCRO_0753</name>
</gene>